<dbReference type="GO" id="GO:0018392">
    <property type="term" value="F:glycoprotein 3-alpha-L-fucosyltransferase activity"/>
    <property type="evidence" value="ECO:0007669"/>
    <property type="project" value="UniProtKB-EC"/>
</dbReference>
<accession>A0A921TEX9</accession>
<dbReference type="PANTHER" id="PTHR43685:SF3">
    <property type="entry name" value="SLR2126 PROTEIN"/>
    <property type="match status" value="1"/>
</dbReference>
<dbReference type="Pfam" id="PF00535">
    <property type="entry name" value="Glycos_transf_2"/>
    <property type="match status" value="1"/>
</dbReference>
<evidence type="ECO:0000313" key="4">
    <source>
        <dbReference type="Proteomes" id="UP000698242"/>
    </source>
</evidence>
<evidence type="ECO:0000256" key="1">
    <source>
        <dbReference type="SAM" id="Phobius"/>
    </source>
</evidence>
<proteinExistence type="predicted"/>
<dbReference type="Gene3D" id="3.90.550.10">
    <property type="entry name" value="Spore Coat Polysaccharide Biosynthesis Protein SpsA, Chain A"/>
    <property type="match status" value="1"/>
</dbReference>
<dbReference type="SUPFAM" id="SSF53448">
    <property type="entry name" value="Nucleotide-diphospho-sugar transferases"/>
    <property type="match status" value="1"/>
</dbReference>
<reference evidence="3" key="1">
    <citation type="submission" date="2013-03" db="EMBL/GenBank/DDBJ databases">
        <title>Genome Sequence of the Profundibacterium mesophilum strain KAUST100406-0324T from Red Sea, a novel genus in the family Rhodobacteraceae.</title>
        <authorList>
            <person name="Essack M."/>
            <person name="Alam I."/>
            <person name="Lafi F."/>
            <person name="Alawi W."/>
            <person name="Kamanu F."/>
            <person name="Al-Suwailem A."/>
            <person name="Lee O.O."/>
            <person name="Xu Y."/>
            <person name="Bajic V."/>
            <person name="Qian P.-Y."/>
            <person name="Archer J."/>
        </authorList>
    </citation>
    <scope>NUCLEOTIDE SEQUENCE</scope>
    <source>
        <strain evidence="3">KAUST100406-0324</strain>
    </source>
</reference>
<organism evidence="3 4">
    <name type="scientific">Profundibacterium mesophilum KAUST100406-0324</name>
    <dbReference type="NCBI Taxonomy" id="1037889"/>
    <lineage>
        <taxon>Bacteria</taxon>
        <taxon>Pseudomonadati</taxon>
        <taxon>Pseudomonadota</taxon>
        <taxon>Alphaproteobacteria</taxon>
        <taxon>Rhodobacterales</taxon>
        <taxon>Roseobacteraceae</taxon>
        <taxon>Profundibacterium</taxon>
    </lineage>
</organism>
<dbReference type="Proteomes" id="UP000698242">
    <property type="component" value="Unassembled WGS sequence"/>
</dbReference>
<dbReference type="AlphaFoldDB" id="A0A921TEX9"/>
<dbReference type="InterPro" id="IPR001173">
    <property type="entry name" value="Glyco_trans_2-like"/>
</dbReference>
<feature type="domain" description="Glycosyltransferase 2-like" evidence="2">
    <location>
        <begin position="18"/>
        <end position="171"/>
    </location>
</feature>
<comment type="caution">
    <text evidence="3">The sequence shown here is derived from an EMBL/GenBank/DDBJ whole genome shotgun (WGS) entry which is preliminary data.</text>
</comment>
<gene>
    <name evidence="3" type="ORF">PMES_01789</name>
</gene>
<dbReference type="InterPro" id="IPR050834">
    <property type="entry name" value="Glycosyltransf_2"/>
</dbReference>
<dbReference type="PANTHER" id="PTHR43685">
    <property type="entry name" value="GLYCOSYLTRANSFERASE"/>
    <property type="match status" value="1"/>
</dbReference>
<keyword evidence="1" id="KW-0812">Transmembrane</keyword>
<dbReference type="EMBL" id="APKE01000021">
    <property type="protein sequence ID" value="KAF0675899.1"/>
    <property type="molecule type" value="Genomic_DNA"/>
</dbReference>
<keyword evidence="1" id="KW-0472">Membrane</keyword>
<name>A0A921TEX9_9RHOB</name>
<keyword evidence="3" id="KW-0808">Transferase</keyword>
<evidence type="ECO:0000313" key="3">
    <source>
        <dbReference type="EMBL" id="KAF0675899.1"/>
    </source>
</evidence>
<evidence type="ECO:0000259" key="2">
    <source>
        <dbReference type="Pfam" id="PF00535"/>
    </source>
</evidence>
<dbReference type="InterPro" id="IPR029044">
    <property type="entry name" value="Nucleotide-diphossugar_trans"/>
</dbReference>
<dbReference type="EC" id="2.4.1.214" evidence="3"/>
<protein>
    <submittedName>
        <fullName evidence="3">Glycoprotein 3-alpha-L-fucosyltransferase</fullName>
        <ecNumber evidence="3">2.4.1.214</ecNumber>
    </submittedName>
</protein>
<dbReference type="OrthoDB" id="153025at2"/>
<feature type="transmembrane region" description="Helical" evidence="1">
    <location>
        <begin position="271"/>
        <end position="291"/>
    </location>
</feature>
<keyword evidence="3" id="KW-0328">Glycosyltransferase</keyword>
<keyword evidence="4" id="KW-1185">Reference proteome</keyword>
<keyword evidence="1" id="KW-1133">Transmembrane helix</keyword>
<sequence>MRDAKHVDDTGAGRETAIVIASYNRPEELRTCLEALAGLDGGPVRTIVVDDGSDTPLAGVCAPFDWAECIRQPNAGPGQARNRGVRAAEGAELICFTDDDCRPRPDWLTRLVAAQGGIEKRLVGGRIENALPRNVYSSASQSLSSYLYDFYQSHGSGMTFFTTNNVCFRREDFLAVGGFGDFAVASEDRDLSLRWSAAGGTLVYAPDAVVDHAHALDMGTFWRQHAGYGRGLRDLHKAMNARADGRSKLEGAGFYLNMLGYPLRKEGHNRLGQSLLIGLSQVAMIAGYGAALRRERRARAK</sequence>